<feature type="chain" id="PRO_5022015140" description="Bacterial Ig-like domain (Group 2)" evidence="1">
    <location>
        <begin position="21"/>
        <end position="724"/>
    </location>
</feature>
<evidence type="ECO:0000313" key="5">
    <source>
        <dbReference type="Proteomes" id="UP000317648"/>
    </source>
</evidence>
<name>A0A518DRZ4_9BACT</name>
<dbReference type="PANTHER" id="PTHR35889">
    <property type="entry name" value="CYCLOINULO-OLIGOSACCHARIDE FRUCTANOTRANSFERASE-RELATED"/>
    <property type="match status" value="1"/>
</dbReference>
<sequence precursor="true">MRPSCLLLLAACCLTVNVQAEERPVSFELDVLPIFSARGCNAGACHGKARGQNGFALSLLAFDPDSDYAALTQEARGRRLFPAAPERSLLLSKPSGQSPHGGGVRLELGSDDYQTVLDWIEQGTQRSLPDEPQLQNVTITPTEASLAPGAEQAIRVTAHYSDGTQRDVTSRSDFQSNSDAIAGASESGVVTAGPLPGETAVMVRYMNNIALCNVMIPFPGTAPAELYAGLPRQNFIDELVWKKLQTLGLTPSEPASDAKFVRRVYLDIIGRLPTPDETKNFLVDSEPNKRAVLIDALLERPEYVDFWAQKWADILRPNPYRVGIKATLNYDNWIREQFRREVPYDQFVRDLVTAQGSTWRNGAVTLFRDRRTPDEVAPMISQLFLGVRLECAKCHHHPFEKWAQEDFYRFAAYFARVGHKGTGLSPPISGGEENVYAAVKGEVTHPLTGEVLEPRPLYGTAPAVEEDGDWRVALAEWMTSDENEYFAQVQANRTWADLMGRGIVEPVDDLRTTNPPTNGPLLEALADHFRQQKYDQKALIRAICISYVYGLSAMPGERNVADTLNYSRHYRVRLGAETLIDAIDDITETETRYSAMPPASRSVQIWTNRVESISLDTFGRPDPNQDPPCERSPESTVAQTLHLMNAPQLHAKITAKDGRAARLAKSDLTDDEIITELYLLTYCRFPDQADLEACRGYFQGVERRQAVEDLLWALLNTPEFVYKD</sequence>
<feature type="signal peptide" evidence="1">
    <location>
        <begin position="1"/>
        <end position="20"/>
    </location>
</feature>
<dbReference type="KEGG" id="lcre:Pla8534_24080"/>
<evidence type="ECO:0000256" key="1">
    <source>
        <dbReference type="SAM" id="SignalP"/>
    </source>
</evidence>
<evidence type="ECO:0000259" key="3">
    <source>
        <dbReference type="Pfam" id="PF07587"/>
    </source>
</evidence>
<organism evidence="4 5">
    <name type="scientific">Lignipirellula cremea</name>
    <dbReference type="NCBI Taxonomy" id="2528010"/>
    <lineage>
        <taxon>Bacteria</taxon>
        <taxon>Pseudomonadati</taxon>
        <taxon>Planctomycetota</taxon>
        <taxon>Planctomycetia</taxon>
        <taxon>Pirellulales</taxon>
        <taxon>Pirellulaceae</taxon>
        <taxon>Lignipirellula</taxon>
    </lineage>
</organism>
<feature type="domain" description="DUF1553" evidence="3">
    <location>
        <begin position="471"/>
        <end position="696"/>
    </location>
</feature>
<dbReference type="Pfam" id="PF07587">
    <property type="entry name" value="PSD1"/>
    <property type="match status" value="1"/>
</dbReference>
<dbReference type="InterPro" id="IPR022655">
    <property type="entry name" value="DUF1553"/>
</dbReference>
<dbReference type="Pfam" id="PF07583">
    <property type="entry name" value="PSCyt2"/>
    <property type="match status" value="1"/>
</dbReference>
<dbReference type="EMBL" id="CP036433">
    <property type="protein sequence ID" value="QDU94615.1"/>
    <property type="molecule type" value="Genomic_DNA"/>
</dbReference>
<gene>
    <name evidence="4" type="ORF">Pla8534_24080</name>
</gene>
<reference evidence="4 5" key="1">
    <citation type="submission" date="2019-02" db="EMBL/GenBank/DDBJ databases">
        <title>Deep-cultivation of Planctomycetes and their phenomic and genomic characterization uncovers novel biology.</title>
        <authorList>
            <person name="Wiegand S."/>
            <person name="Jogler M."/>
            <person name="Boedeker C."/>
            <person name="Pinto D."/>
            <person name="Vollmers J."/>
            <person name="Rivas-Marin E."/>
            <person name="Kohn T."/>
            <person name="Peeters S.H."/>
            <person name="Heuer A."/>
            <person name="Rast P."/>
            <person name="Oberbeckmann S."/>
            <person name="Bunk B."/>
            <person name="Jeske O."/>
            <person name="Meyerdierks A."/>
            <person name="Storesund J.E."/>
            <person name="Kallscheuer N."/>
            <person name="Luecker S."/>
            <person name="Lage O.M."/>
            <person name="Pohl T."/>
            <person name="Merkel B.J."/>
            <person name="Hornburger P."/>
            <person name="Mueller R.-W."/>
            <person name="Bruemmer F."/>
            <person name="Labrenz M."/>
            <person name="Spormann A.M."/>
            <person name="Op den Camp H."/>
            <person name="Overmann J."/>
            <person name="Amann R."/>
            <person name="Jetten M.S.M."/>
            <person name="Mascher T."/>
            <person name="Medema M.H."/>
            <person name="Devos D.P."/>
            <person name="Kaster A.-K."/>
            <person name="Ovreas L."/>
            <person name="Rohde M."/>
            <person name="Galperin M.Y."/>
            <person name="Jogler C."/>
        </authorList>
    </citation>
    <scope>NUCLEOTIDE SEQUENCE [LARGE SCALE GENOMIC DNA]</scope>
    <source>
        <strain evidence="4 5">Pla85_3_4</strain>
    </source>
</reference>
<dbReference type="Proteomes" id="UP000317648">
    <property type="component" value="Chromosome"/>
</dbReference>
<dbReference type="InterPro" id="IPR011444">
    <property type="entry name" value="DUF1549"/>
</dbReference>
<evidence type="ECO:0008006" key="6">
    <source>
        <dbReference type="Google" id="ProtNLM"/>
    </source>
</evidence>
<dbReference type="OrthoDB" id="289126at2"/>
<evidence type="ECO:0000259" key="2">
    <source>
        <dbReference type="Pfam" id="PF07583"/>
    </source>
</evidence>
<dbReference type="AlphaFoldDB" id="A0A518DRZ4"/>
<proteinExistence type="predicted"/>
<keyword evidence="5" id="KW-1185">Reference proteome</keyword>
<feature type="domain" description="DUF1549" evidence="2">
    <location>
        <begin position="236"/>
        <end position="417"/>
    </location>
</feature>
<dbReference type="RefSeq" id="WP_145053176.1">
    <property type="nucleotide sequence ID" value="NZ_CP036433.1"/>
</dbReference>
<dbReference type="Gene3D" id="2.60.40.1080">
    <property type="match status" value="1"/>
</dbReference>
<protein>
    <recommendedName>
        <fullName evidence="6">Bacterial Ig-like domain (Group 2)</fullName>
    </recommendedName>
</protein>
<accession>A0A518DRZ4</accession>
<dbReference type="PANTHER" id="PTHR35889:SF3">
    <property type="entry name" value="F-BOX DOMAIN-CONTAINING PROTEIN"/>
    <property type="match status" value="1"/>
</dbReference>
<evidence type="ECO:0000313" key="4">
    <source>
        <dbReference type="EMBL" id="QDU94615.1"/>
    </source>
</evidence>
<keyword evidence="1" id="KW-0732">Signal</keyword>